<feature type="domain" description="Ionotropic receptor 75a N-terminal" evidence="2">
    <location>
        <begin position="26"/>
        <end position="208"/>
    </location>
</feature>
<dbReference type="AlphaFoldDB" id="A0AAV8WE48"/>
<sequence length="250" mass="29748">MGMMQLTRQIILLNFLLIIPVNGFLDYDIIDGYFKHRHIHYASIIGCFSTRKEQLRILKRFIMKPMTSIFDLNKIIVKNVFRTSLQLGIVVDGDCEGVKQLLEISGHHNYFNENYHWLVLTLKGNITYIFENVRMYINADIQIVFPESVINYTVLEVYNPAHGRGGSVKFHKVGFYNSYHKYKFKAQRRCKYWIRRNMTGVTLRSLIVLPIHFEGRLLDYLNKEDQREINTFNRFNYNLISSCQRYYNFS</sequence>
<evidence type="ECO:0000313" key="4">
    <source>
        <dbReference type="Proteomes" id="UP001159042"/>
    </source>
</evidence>
<evidence type="ECO:0000256" key="1">
    <source>
        <dbReference type="SAM" id="SignalP"/>
    </source>
</evidence>
<feature type="signal peptide" evidence="1">
    <location>
        <begin position="1"/>
        <end position="23"/>
    </location>
</feature>
<keyword evidence="1" id="KW-0732">Signal</keyword>
<evidence type="ECO:0000259" key="2">
    <source>
        <dbReference type="Pfam" id="PF24576"/>
    </source>
</evidence>
<keyword evidence="4" id="KW-1185">Reference proteome</keyword>
<dbReference type="Pfam" id="PF24576">
    <property type="entry name" value="IR75A_N"/>
    <property type="match status" value="1"/>
</dbReference>
<accession>A0AAV8WE48</accession>
<reference evidence="3 4" key="1">
    <citation type="journal article" date="2023" name="Insect Mol. Biol.">
        <title>Genome sequencing provides insights into the evolution of gene families encoding plant cell wall-degrading enzymes in longhorned beetles.</title>
        <authorList>
            <person name="Shin N.R."/>
            <person name="Okamura Y."/>
            <person name="Kirsch R."/>
            <person name="Pauchet Y."/>
        </authorList>
    </citation>
    <scope>NUCLEOTIDE SEQUENCE [LARGE SCALE GENOMIC DNA]</scope>
    <source>
        <strain evidence="3">EAD_L_NR</strain>
    </source>
</reference>
<evidence type="ECO:0000313" key="3">
    <source>
        <dbReference type="EMBL" id="KAJ8924531.1"/>
    </source>
</evidence>
<comment type="caution">
    <text evidence="3">The sequence shown here is derived from an EMBL/GenBank/DDBJ whole genome shotgun (WGS) entry which is preliminary data.</text>
</comment>
<protein>
    <recommendedName>
        <fullName evidence="2">Ionotropic receptor 75a N-terminal domain-containing protein</fullName>
    </recommendedName>
</protein>
<dbReference type="Proteomes" id="UP001159042">
    <property type="component" value="Unassembled WGS sequence"/>
</dbReference>
<organism evidence="3 4">
    <name type="scientific">Exocentrus adspersus</name>
    <dbReference type="NCBI Taxonomy" id="1586481"/>
    <lineage>
        <taxon>Eukaryota</taxon>
        <taxon>Metazoa</taxon>
        <taxon>Ecdysozoa</taxon>
        <taxon>Arthropoda</taxon>
        <taxon>Hexapoda</taxon>
        <taxon>Insecta</taxon>
        <taxon>Pterygota</taxon>
        <taxon>Neoptera</taxon>
        <taxon>Endopterygota</taxon>
        <taxon>Coleoptera</taxon>
        <taxon>Polyphaga</taxon>
        <taxon>Cucujiformia</taxon>
        <taxon>Chrysomeloidea</taxon>
        <taxon>Cerambycidae</taxon>
        <taxon>Lamiinae</taxon>
        <taxon>Acanthocinini</taxon>
        <taxon>Exocentrus</taxon>
    </lineage>
</organism>
<gene>
    <name evidence="3" type="ORF">NQ315_007329</name>
</gene>
<name>A0AAV8WE48_9CUCU</name>
<feature type="chain" id="PRO_5044001200" description="Ionotropic receptor 75a N-terminal domain-containing protein" evidence="1">
    <location>
        <begin position="24"/>
        <end position="250"/>
    </location>
</feature>
<proteinExistence type="predicted"/>
<dbReference type="EMBL" id="JANEYG010000003">
    <property type="protein sequence ID" value="KAJ8924531.1"/>
    <property type="molecule type" value="Genomic_DNA"/>
</dbReference>
<dbReference type="InterPro" id="IPR057074">
    <property type="entry name" value="IR75A_N"/>
</dbReference>